<dbReference type="GO" id="GO:0005737">
    <property type="term" value="C:cytoplasm"/>
    <property type="evidence" value="ECO:0007669"/>
    <property type="project" value="TreeGrafter"/>
</dbReference>
<dbReference type="SUPFAM" id="SSF52821">
    <property type="entry name" value="Rhodanese/Cell cycle control phosphatase"/>
    <property type="match status" value="1"/>
</dbReference>
<name>A0AAE0TPT4_9PEZI</name>
<dbReference type="InterPro" id="IPR036873">
    <property type="entry name" value="Rhodanese-like_dom_sf"/>
</dbReference>
<evidence type="ECO:0000259" key="1">
    <source>
        <dbReference type="PROSITE" id="PS50206"/>
    </source>
</evidence>
<comment type="caution">
    <text evidence="2">The sequence shown here is derived from an EMBL/GenBank/DDBJ whole genome shotgun (WGS) entry which is preliminary data.</text>
</comment>
<dbReference type="GO" id="GO:0004725">
    <property type="term" value="F:protein tyrosine phosphatase activity"/>
    <property type="evidence" value="ECO:0007669"/>
    <property type="project" value="TreeGrafter"/>
</dbReference>
<dbReference type="SUPFAM" id="SSF103473">
    <property type="entry name" value="MFS general substrate transporter"/>
    <property type="match status" value="1"/>
</dbReference>
<evidence type="ECO:0000313" key="3">
    <source>
        <dbReference type="Proteomes" id="UP001274830"/>
    </source>
</evidence>
<organism evidence="2 3">
    <name type="scientific">Recurvomyces mirabilis</name>
    <dbReference type="NCBI Taxonomy" id="574656"/>
    <lineage>
        <taxon>Eukaryota</taxon>
        <taxon>Fungi</taxon>
        <taxon>Dikarya</taxon>
        <taxon>Ascomycota</taxon>
        <taxon>Pezizomycotina</taxon>
        <taxon>Dothideomycetes</taxon>
        <taxon>Dothideomycetidae</taxon>
        <taxon>Mycosphaerellales</taxon>
        <taxon>Teratosphaeriaceae</taxon>
        <taxon>Recurvomyces</taxon>
    </lineage>
</organism>
<keyword evidence="3" id="KW-1185">Reference proteome</keyword>
<dbReference type="Gene3D" id="3.40.250.10">
    <property type="entry name" value="Rhodanese-like domain"/>
    <property type="match status" value="1"/>
</dbReference>
<dbReference type="Pfam" id="PF00581">
    <property type="entry name" value="Rhodanese"/>
    <property type="match status" value="1"/>
</dbReference>
<dbReference type="PANTHER" id="PTHR10828:SF50">
    <property type="entry name" value="REDUCTASE (ARC2), PUTATIVE (AFU_ORTHOLOGUE AFUA_6G13400)-RELATED"/>
    <property type="match status" value="1"/>
</dbReference>
<dbReference type="InterPro" id="IPR036259">
    <property type="entry name" value="MFS_trans_sf"/>
</dbReference>
<dbReference type="SMART" id="SM00450">
    <property type="entry name" value="RHOD"/>
    <property type="match status" value="1"/>
</dbReference>
<dbReference type="PROSITE" id="PS50206">
    <property type="entry name" value="RHODANESE_3"/>
    <property type="match status" value="1"/>
</dbReference>
<accession>A0AAE0TPT4</accession>
<dbReference type="Gene3D" id="1.20.1250.20">
    <property type="entry name" value="MFS general substrate transporter like domains"/>
    <property type="match status" value="1"/>
</dbReference>
<feature type="domain" description="Rhodanese" evidence="1">
    <location>
        <begin position="56"/>
        <end position="156"/>
    </location>
</feature>
<protein>
    <recommendedName>
        <fullName evidence="1">Rhodanese domain-containing protein</fullName>
    </recommendedName>
</protein>
<evidence type="ECO:0000313" key="2">
    <source>
        <dbReference type="EMBL" id="KAK3669716.1"/>
    </source>
</evidence>
<dbReference type="PANTHER" id="PTHR10828">
    <property type="entry name" value="M-PHASE INDUCER PHOSPHATASE DUAL SPECIFICITY PHOSPHATASE CDC25"/>
    <property type="match status" value="1"/>
</dbReference>
<dbReference type="AlphaFoldDB" id="A0AAE0TPT4"/>
<dbReference type="EMBL" id="JAUTXT010000074">
    <property type="protein sequence ID" value="KAK3669716.1"/>
    <property type="molecule type" value="Genomic_DNA"/>
</dbReference>
<proteinExistence type="predicted"/>
<reference evidence="2" key="1">
    <citation type="submission" date="2023-07" db="EMBL/GenBank/DDBJ databases">
        <title>Black Yeasts Isolated from many extreme environments.</title>
        <authorList>
            <person name="Coleine C."/>
            <person name="Stajich J.E."/>
            <person name="Selbmann L."/>
        </authorList>
    </citation>
    <scope>NUCLEOTIDE SEQUENCE</scope>
    <source>
        <strain evidence="2">CCFEE 5485</strain>
    </source>
</reference>
<sequence>MDVNPAAHDLPPMLSNDDHNTTNPERIWHLAYPEARITPARISREAVLQLVTSATKPKEYVLVDLRRDDFKGGAIDGYINLPAQSLYPTIPALYALFQAAGVRQVICYCGSSCHRGPRAAGWFADYVAAQGAPATESLVMTGGMQGWAAGGPEFVRRMHRALFVNVMDLHSSHWERRSLSAIGFSLAENVYHSLHNTVVGNLTLALAGNISGYWVSAATIDTLGRWLIQSGSFAILTILFCIFGFTYHSLSSSSLIALYVLCPSFSNSGANSTTFIVFEEIFRTRSHSTVHGLSAGAGKLGAVITQALVRLLKNKGATDKSLNHVMQIFAAFMVCRLGTTLLIPETKRQYLEYLI</sequence>
<dbReference type="GO" id="GO:0005634">
    <property type="term" value="C:nucleus"/>
    <property type="evidence" value="ECO:0007669"/>
    <property type="project" value="TreeGrafter"/>
</dbReference>
<dbReference type="InterPro" id="IPR001763">
    <property type="entry name" value="Rhodanese-like_dom"/>
</dbReference>
<dbReference type="Proteomes" id="UP001274830">
    <property type="component" value="Unassembled WGS sequence"/>
</dbReference>
<gene>
    <name evidence="2" type="ORF">LTR78_010399</name>
</gene>